<dbReference type="Gene3D" id="1.10.150.20">
    <property type="entry name" value="5' to 3' exonuclease, C-terminal subdomain"/>
    <property type="match status" value="1"/>
</dbReference>
<evidence type="ECO:0000313" key="3">
    <source>
        <dbReference type="Proteomes" id="UP000628448"/>
    </source>
</evidence>
<dbReference type="SUPFAM" id="SSF47789">
    <property type="entry name" value="C-terminal domain of RNA polymerase alpha subunit"/>
    <property type="match status" value="1"/>
</dbReference>
<dbReference type="NCBIfam" id="NF005841">
    <property type="entry name" value="PRK07758.1"/>
    <property type="match status" value="1"/>
</dbReference>
<accession>A0A931E1M9</accession>
<dbReference type="Pfam" id="PF03118">
    <property type="entry name" value="RNA_pol_A_CTD"/>
    <property type="match status" value="1"/>
</dbReference>
<evidence type="ECO:0000313" key="2">
    <source>
        <dbReference type="EMBL" id="MBG9376972.1"/>
    </source>
</evidence>
<feature type="domain" description="RNA polymerase alpha subunit C-terminal" evidence="1">
    <location>
        <begin position="47"/>
        <end position="88"/>
    </location>
</feature>
<sequence length="96" mass="10730">MAIKGTSRTCKNGHQFKKSNDCPTCPICEQERKPKDSFLSLIVAPARRALERENIKTLEDLAKWTEKDIGNLHGMGPSTLPKLKKALNDYGLSFKA</sequence>
<dbReference type="GO" id="GO:0006351">
    <property type="term" value="P:DNA-templated transcription"/>
    <property type="evidence" value="ECO:0007669"/>
    <property type="project" value="InterPro"/>
</dbReference>
<proteinExistence type="predicted"/>
<gene>
    <name evidence="2" type="ORF">I5907_12065</name>
</gene>
<dbReference type="GO" id="GO:0003677">
    <property type="term" value="F:DNA binding"/>
    <property type="evidence" value="ECO:0007669"/>
    <property type="project" value="InterPro"/>
</dbReference>
<keyword evidence="3" id="KW-1185">Reference proteome</keyword>
<dbReference type="AlphaFoldDB" id="A0A931E1M9"/>
<dbReference type="EMBL" id="JADWYR010000002">
    <property type="protein sequence ID" value="MBG9376972.1"/>
    <property type="molecule type" value="Genomic_DNA"/>
</dbReference>
<name>A0A931E1M9_9BACT</name>
<reference evidence="2" key="1">
    <citation type="submission" date="2020-11" db="EMBL/GenBank/DDBJ databases">
        <title>Bacterial whole genome sequence for Panacibacter sp. DH6.</title>
        <authorList>
            <person name="Le V."/>
            <person name="Ko S."/>
            <person name="Ahn C.-Y."/>
            <person name="Oh H.-M."/>
        </authorList>
    </citation>
    <scope>NUCLEOTIDE SEQUENCE</scope>
    <source>
        <strain evidence="2">DH6</strain>
    </source>
</reference>
<organism evidence="2 3">
    <name type="scientific">Panacibacter microcysteis</name>
    <dbReference type="NCBI Taxonomy" id="2793269"/>
    <lineage>
        <taxon>Bacteria</taxon>
        <taxon>Pseudomonadati</taxon>
        <taxon>Bacteroidota</taxon>
        <taxon>Chitinophagia</taxon>
        <taxon>Chitinophagales</taxon>
        <taxon>Chitinophagaceae</taxon>
        <taxon>Panacibacter</taxon>
    </lineage>
</organism>
<comment type="caution">
    <text evidence="2">The sequence shown here is derived from an EMBL/GenBank/DDBJ whole genome shotgun (WGS) entry which is preliminary data.</text>
</comment>
<dbReference type="Proteomes" id="UP000628448">
    <property type="component" value="Unassembled WGS sequence"/>
</dbReference>
<dbReference type="InterPro" id="IPR011260">
    <property type="entry name" value="RNAP_asu_C"/>
</dbReference>
<dbReference type="GO" id="GO:0003899">
    <property type="term" value="F:DNA-directed RNA polymerase activity"/>
    <property type="evidence" value="ECO:0007669"/>
    <property type="project" value="InterPro"/>
</dbReference>
<dbReference type="RefSeq" id="WP_196991076.1">
    <property type="nucleotide sequence ID" value="NZ_JADWYR010000002.1"/>
</dbReference>
<evidence type="ECO:0000259" key="1">
    <source>
        <dbReference type="Pfam" id="PF03118"/>
    </source>
</evidence>
<protein>
    <recommendedName>
        <fullName evidence="1">RNA polymerase alpha subunit C-terminal domain-containing protein</fullName>
    </recommendedName>
</protein>